<protein>
    <submittedName>
        <fullName evidence="1">Uncharacterized protein</fullName>
    </submittedName>
</protein>
<gene>
    <name evidence="1" type="ORF">KENJCFKB_00012</name>
</gene>
<evidence type="ECO:0000313" key="1">
    <source>
        <dbReference type="EMBL" id="QNO54552.1"/>
    </source>
</evidence>
<organism evidence="1">
    <name type="scientific">Candidatus Methanophaga sp. ANME-1 ERB7</name>
    <dbReference type="NCBI Taxonomy" id="2759913"/>
    <lineage>
        <taxon>Archaea</taxon>
        <taxon>Methanobacteriati</taxon>
        <taxon>Methanobacteriota</taxon>
        <taxon>Stenosarchaea group</taxon>
        <taxon>Methanomicrobia</taxon>
        <taxon>Candidatus Methanophagales</taxon>
        <taxon>Candidatus Methanophagaceae</taxon>
        <taxon>Candidatus Methanophaga</taxon>
    </lineage>
</organism>
<proteinExistence type="predicted"/>
<accession>A0A7G9Z2R8</accession>
<name>A0A7G9Z2R8_9EURY</name>
<dbReference type="EMBL" id="MT631586">
    <property type="protein sequence ID" value="QNO54552.1"/>
    <property type="molecule type" value="Genomic_DNA"/>
</dbReference>
<reference evidence="1" key="1">
    <citation type="submission" date="2020-06" db="EMBL/GenBank/DDBJ databases">
        <title>Unique genomic features of the anaerobic methanotrophic archaea.</title>
        <authorList>
            <person name="Chadwick G.L."/>
            <person name="Skennerton C.T."/>
            <person name="Laso-Perez R."/>
            <person name="Leu A.O."/>
            <person name="Speth D.R."/>
            <person name="Yu H."/>
            <person name="Morgan-Lang C."/>
            <person name="Hatzenpichler R."/>
            <person name="Goudeau D."/>
            <person name="Malmstrom R."/>
            <person name="Brazelton W.J."/>
            <person name="Woyke T."/>
            <person name="Hallam S.J."/>
            <person name="Tyson G.W."/>
            <person name="Wegener G."/>
            <person name="Boetius A."/>
            <person name="Orphan V."/>
        </authorList>
    </citation>
    <scope>NUCLEOTIDE SEQUENCE</scope>
</reference>
<sequence length="74" mass="8972">MKEFFGEPFVKMGFHTAYKCIYRQQAKVKLIDDVLYIMHEKVPNRWLNSMKEAFKKINERGYTTKEGWRIPLEI</sequence>
<dbReference type="AlphaFoldDB" id="A0A7G9Z2R8"/>